<feature type="compositionally biased region" description="Basic residues" evidence="2">
    <location>
        <begin position="59"/>
        <end position="70"/>
    </location>
</feature>
<evidence type="ECO:0000256" key="1">
    <source>
        <dbReference type="SAM" id="Coils"/>
    </source>
</evidence>
<sequence length="167" mass="19379">MAPSRTSRSAGGSSARSSKQAKFQAQDSEEEEELDNMETQTSEEPDMANMMSVMLDQSRRRRETKRKAIQKNHQDRVEKLRSDIKARYKEEQLKTNKSKARTLEKLAQLMERKQELESKIHTNAEHLRYALKSRTKELQLVLGYRVQEIGKAVEEPVDGRDPMQVDD</sequence>
<gene>
    <name evidence="3" type="ORF">K402DRAFT_408073</name>
</gene>
<evidence type="ECO:0000256" key="2">
    <source>
        <dbReference type="SAM" id="MobiDB-lite"/>
    </source>
</evidence>
<feature type="compositionally biased region" description="Acidic residues" evidence="2">
    <location>
        <begin position="27"/>
        <end position="46"/>
    </location>
</feature>
<dbReference type="AlphaFoldDB" id="A0A6G1GLK8"/>
<evidence type="ECO:0000313" key="4">
    <source>
        <dbReference type="Proteomes" id="UP000800041"/>
    </source>
</evidence>
<feature type="coiled-coil region" evidence="1">
    <location>
        <begin position="99"/>
        <end position="126"/>
    </location>
</feature>
<protein>
    <submittedName>
        <fullName evidence="3">Uncharacterized protein</fullName>
    </submittedName>
</protein>
<organism evidence="3 4">
    <name type="scientific">Aulographum hederae CBS 113979</name>
    <dbReference type="NCBI Taxonomy" id="1176131"/>
    <lineage>
        <taxon>Eukaryota</taxon>
        <taxon>Fungi</taxon>
        <taxon>Dikarya</taxon>
        <taxon>Ascomycota</taxon>
        <taxon>Pezizomycotina</taxon>
        <taxon>Dothideomycetes</taxon>
        <taxon>Pleosporomycetidae</taxon>
        <taxon>Aulographales</taxon>
        <taxon>Aulographaceae</taxon>
    </lineage>
</organism>
<evidence type="ECO:0000313" key="3">
    <source>
        <dbReference type="EMBL" id="KAF1981843.1"/>
    </source>
</evidence>
<feature type="region of interest" description="Disordered" evidence="2">
    <location>
        <begin position="1"/>
        <end position="79"/>
    </location>
</feature>
<dbReference type="EMBL" id="ML977192">
    <property type="protein sequence ID" value="KAF1981843.1"/>
    <property type="molecule type" value="Genomic_DNA"/>
</dbReference>
<name>A0A6G1GLK8_9PEZI</name>
<dbReference type="Proteomes" id="UP000800041">
    <property type="component" value="Unassembled WGS sequence"/>
</dbReference>
<reference evidence="3" key="1">
    <citation type="journal article" date="2020" name="Stud. Mycol.">
        <title>101 Dothideomycetes genomes: a test case for predicting lifestyles and emergence of pathogens.</title>
        <authorList>
            <person name="Haridas S."/>
            <person name="Albert R."/>
            <person name="Binder M."/>
            <person name="Bloem J."/>
            <person name="Labutti K."/>
            <person name="Salamov A."/>
            <person name="Andreopoulos B."/>
            <person name="Baker S."/>
            <person name="Barry K."/>
            <person name="Bills G."/>
            <person name="Bluhm B."/>
            <person name="Cannon C."/>
            <person name="Castanera R."/>
            <person name="Culley D."/>
            <person name="Daum C."/>
            <person name="Ezra D."/>
            <person name="Gonzalez J."/>
            <person name="Henrissat B."/>
            <person name="Kuo A."/>
            <person name="Liang C."/>
            <person name="Lipzen A."/>
            <person name="Lutzoni F."/>
            <person name="Magnuson J."/>
            <person name="Mondo S."/>
            <person name="Nolan M."/>
            <person name="Ohm R."/>
            <person name="Pangilinan J."/>
            <person name="Park H.-J."/>
            <person name="Ramirez L."/>
            <person name="Alfaro M."/>
            <person name="Sun H."/>
            <person name="Tritt A."/>
            <person name="Yoshinaga Y."/>
            <person name="Zwiers L.-H."/>
            <person name="Turgeon B."/>
            <person name="Goodwin S."/>
            <person name="Spatafora J."/>
            <person name="Crous P."/>
            <person name="Grigoriev I."/>
        </authorList>
    </citation>
    <scope>NUCLEOTIDE SEQUENCE</scope>
    <source>
        <strain evidence="3">CBS 113979</strain>
    </source>
</reference>
<feature type="compositionally biased region" description="Low complexity" evidence="2">
    <location>
        <begin position="1"/>
        <end position="18"/>
    </location>
</feature>
<proteinExistence type="predicted"/>
<keyword evidence="4" id="KW-1185">Reference proteome</keyword>
<accession>A0A6G1GLK8</accession>
<keyword evidence="1" id="KW-0175">Coiled coil</keyword>